<dbReference type="Proteomes" id="UP000621516">
    <property type="component" value="Unassembled WGS sequence"/>
</dbReference>
<keyword evidence="5" id="KW-1185">Reference proteome</keyword>
<name>A0A8J6PSD7_9FLAO</name>
<feature type="signal peptide" evidence="2">
    <location>
        <begin position="1"/>
        <end position="18"/>
    </location>
</feature>
<proteinExistence type="predicted"/>
<dbReference type="AlphaFoldDB" id="A0A8J6PSD7"/>
<evidence type="ECO:0000256" key="2">
    <source>
        <dbReference type="SAM" id="SignalP"/>
    </source>
</evidence>
<dbReference type="EMBL" id="JACVXD010000001">
    <property type="protein sequence ID" value="MBD0823147.1"/>
    <property type="molecule type" value="Genomic_DNA"/>
</dbReference>
<gene>
    <name evidence="4" type="ORF">ICJ85_03850</name>
</gene>
<dbReference type="InterPro" id="IPR026444">
    <property type="entry name" value="Secre_tail"/>
</dbReference>
<feature type="chain" id="PRO_5035286112" evidence="2">
    <location>
        <begin position="19"/>
        <end position="438"/>
    </location>
</feature>
<accession>A0A8J6PSD7</accession>
<keyword evidence="1 2" id="KW-0732">Signal</keyword>
<dbReference type="Pfam" id="PF18962">
    <property type="entry name" value="Por_Secre_tail"/>
    <property type="match status" value="1"/>
</dbReference>
<dbReference type="Gene3D" id="2.40.128.720">
    <property type="match status" value="3"/>
</dbReference>
<feature type="domain" description="Secretion system C-terminal sorting" evidence="3">
    <location>
        <begin position="363"/>
        <end position="436"/>
    </location>
</feature>
<organism evidence="4 5">
    <name type="scientific">Aestuariibaculum marinum</name>
    <dbReference type="NCBI Taxonomy" id="2683592"/>
    <lineage>
        <taxon>Bacteria</taxon>
        <taxon>Pseudomonadati</taxon>
        <taxon>Bacteroidota</taxon>
        <taxon>Flavobacteriia</taxon>
        <taxon>Flavobacteriales</taxon>
        <taxon>Flavobacteriaceae</taxon>
    </lineage>
</organism>
<evidence type="ECO:0000313" key="5">
    <source>
        <dbReference type="Proteomes" id="UP000621516"/>
    </source>
</evidence>
<protein>
    <submittedName>
        <fullName evidence="4">T9SS type A sorting domain-containing protein</fullName>
    </submittedName>
</protein>
<sequence length="438" mass="51267">MKKITLLLTLCLSVSAMSQTVYRLQKIEYYDWDNTAWVLDETETYTYENEGTKETLLLNESITNGQTQIYRHLKTYNSNNSITEDKVQTKVGSDWVNSNRNLTTYDEEDRIILSLYQVSDGTNWFDEEKTEYEYPDNETIIKNEYEYKTNAWVRINEETITATASGYIQITKTLVDDVLTNSEKFESIFENDKISEQIIWIWDESIPDWVFDGKYNAIYNIDGNLESEEIYYWNIDITPEEWAMNSKVTYTRSQTNPKLIKLFQDCESGTCTDVQRTLTNYDSNGDLQSSKSETWDPENGIWRDWNLYTYQYDANHNNTETILQRVDLFFQTEDLVNTSKTIKYWEEATALSVSFSNNKQLSIYPNPTTKTINITFKTPISSNQKLTLYNIQGQIIKQRNLNAGEQSVSLPIQQQNSGIYILNIQTNDNTKTYKIIKH</sequence>
<reference evidence="4 5" key="1">
    <citation type="journal article" date="2018" name="J. Microbiol.">
        <title>Aestuariibaculum marinum sp. nov., a marine bacterium isolated from seawater in South Korea.</title>
        <authorList>
            <person name="Choi J."/>
            <person name="Lee D."/>
            <person name="Jang J.H."/>
            <person name="Cha S."/>
            <person name="Seo T."/>
        </authorList>
    </citation>
    <scope>NUCLEOTIDE SEQUENCE [LARGE SCALE GENOMIC DNA]</scope>
    <source>
        <strain evidence="4 5">IP7</strain>
    </source>
</reference>
<dbReference type="RefSeq" id="WP_188222446.1">
    <property type="nucleotide sequence ID" value="NZ_JACVXD010000001.1"/>
</dbReference>
<comment type="caution">
    <text evidence="4">The sequence shown here is derived from an EMBL/GenBank/DDBJ whole genome shotgun (WGS) entry which is preliminary data.</text>
</comment>
<dbReference type="NCBIfam" id="TIGR04183">
    <property type="entry name" value="Por_Secre_tail"/>
    <property type="match status" value="1"/>
</dbReference>
<evidence type="ECO:0000256" key="1">
    <source>
        <dbReference type="ARBA" id="ARBA00022729"/>
    </source>
</evidence>
<evidence type="ECO:0000259" key="3">
    <source>
        <dbReference type="Pfam" id="PF18962"/>
    </source>
</evidence>
<evidence type="ECO:0000313" key="4">
    <source>
        <dbReference type="EMBL" id="MBD0823147.1"/>
    </source>
</evidence>